<dbReference type="Gene3D" id="1.25.40.10">
    <property type="entry name" value="Tetratricopeptide repeat domain"/>
    <property type="match status" value="1"/>
</dbReference>
<feature type="region of interest" description="Disordered" evidence="1">
    <location>
        <begin position="155"/>
        <end position="180"/>
    </location>
</feature>
<evidence type="ECO:0000256" key="1">
    <source>
        <dbReference type="SAM" id="MobiDB-lite"/>
    </source>
</evidence>
<dbReference type="EMBL" id="JANCPR020000050">
    <property type="protein sequence ID" value="MDJ1137016.1"/>
    <property type="molecule type" value="Genomic_DNA"/>
</dbReference>
<organism evidence="2 3">
    <name type="scientific">Streptomyces iconiensis</name>
    <dbReference type="NCBI Taxonomy" id="1384038"/>
    <lineage>
        <taxon>Bacteria</taxon>
        <taxon>Bacillati</taxon>
        <taxon>Actinomycetota</taxon>
        <taxon>Actinomycetes</taxon>
        <taxon>Kitasatosporales</taxon>
        <taxon>Streptomycetaceae</taxon>
        <taxon>Streptomyces</taxon>
    </lineage>
</organism>
<evidence type="ECO:0000313" key="3">
    <source>
        <dbReference type="Proteomes" id="UP001214441"/>
    </source>
</evidence>
<dbReference type="Proteomes" id="UP001214441">
    <property type="component" value="Unassembled WGS sequence"/>
</dbReference>
<feature type="compositionally biased region" description="Pro residues" evidence="1">
    <location>
        <begin position="26"/>
        <end position="38"/>
    </location>
</feature>
<feature type="non-terminal residue" evidence="2">
    <location>
        <position position="1"/>
    </location>
</feature>
<evidence type="ECO:0000313" key="2">
    <source>
        <dbReference type="EMBL" id="MDJ1137016.1"/>
    </source>
</evidence>
<dbReference type="SUPFAM" id="SSF48452">
    <property type="entry name" value="TPR-like"/>
    <property type="match status" value="1"/>
</dbReference>
<dbReference type="RefSeq" id="WP_283742537.1">
    <property type="nucleotide sequence ID" value="NZ_JANCPR020000050.1"/>
</dbReference>
<feature type="region of interest" description="Disordered" evidence="1">
    <location>
        <begin position="1"/>
        <end position="49"/>
    </location>
</feature>
<reference evidence="2 3" key="1">
    <citation type="submission" date="2023-05" db="EMBL/GenBank/DDBJ databases">
        <title>Streptantibioticus silvisoli sp. nov., acidotolerant actinomycetes 1 from pine litter.</title>
        <authorList>
            <person name="Swiecimska M."/>
            <person name="Golinska P."/>
            <person name="Sangal V."/>
            <person name="Wachnowicz B."/>
            <person name="Goodfellow M."/>
        </authorList>
    </citation>
    <scope>NUCLEOTIDE SEQUENCE [LARGE SCALE GENOMIC DNA]</scope>
    <source>
        <strain evidence="2 3">DSM 42109</strain>
    </source>
</reference>
<accession>A0ABT7A6T3</accession>
<comment type="caution">
    <text evidence="2">The sequence shown here is derived from an EMBL/GenBank/DDBJ whole genome shotgun (WGS) entry which is preliminary data.</text>
</comment>
<sequence length="180" mass="19846">TGQDPEPDPDRRPDPDLDRTQGSEPAPAPGPTPEPAAPHHPGSPGSLTLARALLGDGKYEQAIRASHLAWREAPDRPDVFLEMIDIHCEAAMADHSPAHFPDAERWLKCANSHDPSNPKVRDHLAERSYIQAAELARQGHTRQALKTLAKALEWSPDHPASRALHHRLTKDTARPKRGKQ</sequence>
<name>A0ABT7A6T3_9ACTN</name>
<dbReference type="InterPro" id="IPR011990">
    <property type="entry name" value="TPR-like_helical_dom_sf"/>
</dbReference>
<feature type="compositionally biased region" description="Basic and acidic residues" evidence="1">
    <location>
        <begin position="8"/>
        <end position="21"/>
    </location>
</feature>
<protein>
    <submittedName>
        <fullName evidence="2">Tetratricopeptide repeat protein</fullName>
    </submittedName>
</protein>
<gene>
    <name evidence="2" type="ORF">NMN56_034760</name>
</gene>
<proteinExistence type="predicted"/>
<keyword evidence="3" id="KW-1185">Reference proteome</keyword>